<evidence type="ECO:0000256" key="1">
    <source>
        <dbReference type="SAM" id="SignalP"/>
    </source>
</evidence>
<proteinExistence type="predicted"/>
<dbReference type="InterPro" id="IPR021457">
    <property type="entry name" value="DUF3108"/>
</dbReference>
<organism evidence="2 3">
    <name type="scientific">Herminiimonas contaminans</name>
    <dbReference type="NCBI Taxonomy" id="1111140"/>
    <lineage>
        <taxon>Bacteria</taxon>
        <taxon>Pseudomonadati</taxon>
        <taxon>Pseudomonadota</taxon>
        <taxon>Betaproteobacteria</taxon>
        <taxon>Burkholderiales</taxon>
        <taxon>Oxalobacteraceae</taxon>
        <taxon>Herminiimonas</taxon>
    </lineage>
</organism>
<feature type="signal peptide" evidence="1">
    <location>
        <begin position="1"/>
        <end position="27"/>
    </location>
</feature>
<dbReference type="Pfam" id="PF11306">
    <property type="entry name" value="DUF3108"/>
    <property type="match status" value="1"/>
</dbReference>
<accession>A0ABS0EV49</accession>
<sequence length="250" mass="27525">MKRNLYRNLESMLLATVIATSASVTLAQTPAKRSFNLPPSADLNYAINANQRGLPLNGTAIIHWKTDKATYSITTETKAMLLGKILEAKSEGTIDAYGLAPSTSTEKRYRKDPTTATFNRDAKTITFTASDASYPIKGGEQDRNSIVWQLATIARSTPNKFKTGASIPVTVVGQKDADAWVFKVNKAEKIKTATGDLNTVKVSRVIKDGDHAQKLDIWFAPSMEWYPARVRITEPEGDFIEQTLTKVDPV</sequence>
<dbReference type="EMBL" id="JADOEL010000010">
    <property type="protein sequence ID" value="MBF8178610.1"/>
    <property type="molecule type" value="Genomic_DNA"/>
</dbReference>
<reference evidence="2 3" key="1">
    <citation type="submission" date="2020-11" db="EMBL/GenBank/DDBJ databases">
        <title>WGS of Herminiimonas contaminans strain Marseille-Q4544 isolated from planarians Schmidtea mediterranea.</title>
        <authorList>
            <person name="Kangale L."/>
        </authorList>
    </citation>
    <scope>NUCLEOTIDE SEQUENCE [LARGE SCALE GENOMIC DNA]</scope>
    <source>
        <strain evidence="2 3">Marseille-Q4544</strain>
    </source>
</reference>
<evidence type="ECO:0000313" key="3">
    <source>
        <dbReference type="Proteomes" id="UP000657372"/>
    </source>
</evidence>
<dbReference type="RefSeq" id="WP_195875888.1">
    <property type="nucleotide sequence ID" value="NZ_JADOEL010000010.1"/>
</dbReference>
<comment type="caution">
    <text evidence="2">The sequence shown here is derived from an EMBL/GenBank/DDBJ whole genome shotgun (WGS) entry which is preliminary data.</text>
</comment>
<protein>
    <submittedName>
        <fullName evidence="2">DUF3108 domain-containing protein</fullName>
    </submittedName>
</protein>
<keyword evidence="1" id="KW-0732">Signal</keyword>
<keyword evidence="3" id="KW-1185">Reference proteome</keyword>
<evidence type="ECO:0000313" key="2">
    <source>
        <dbReference type="EMBL" id="MBF8178610.1"/>
    </source>
</evidence>
<name>A0ABS0EV49_9BURK</name>
<gene>
    <name evidence="2" type="ORF">IXC47_13045</name>
</gene>
<feature type="chain" id="PRO_5047328208" evidence="1">
    <location>
        <begin position="28"/>
        <end position="250"/>
    </location>
</feature>
<dbReference type="Proteomes" id="UP000657372">
    <property type="component" value="Unassembled WGS sequence"/>
</dbReference>